<dbReference type="Gene3D" id="3.40.50.1700">
    <property type="entry name" value="Glycoside hydrolase family 3 C-terminal domain"/>
    <property type="match status" value="1"/>
</dbReference>
<dbReference type="InterPro" id="IPR017853">
    <property type="entry name" value="GH"/>
</dbReference>
<accession>A0ABT9KP64</accession>
<dbReference type="EMBL" id="JAURUE010000001">
    <property type="protein sequence ID" value="MDP9610233.1"/>
    <property type="molecule type" value="Genomic_DNA"/>
</dbReference>
<evidence type="ECO:0000256" key="2">
    <source>
        <dbReference type="ARBA" id="ARBA00022801"/>
    </source>
</evidence>
<sequence length="793" mass="82548">MPQPWQDTSLSAEDRAAALLSSMTLEEKLAQLSSVWPGSETEEGEDVAPLQHELSEAVDLDGLLPHGIGQLTRPFGTSPVEPAEGAAALARLQTRIAAGNRFGIPALAHEECLTGVFAWRATVFPTPLAWGASFDPALVGRAAELIGGSLASAGIHQGLAPVLDVVRDPRWGRTEESIGEDPYLVGTIGTAYVRGLESTGIVATLKHFAGYSASRGGRNHAPVSIGPRELADVVLPPFEMAVRDGGARSVMHAYNDIDGVPSAANPWLLTELLRDTWGFTGTVVADYFGVSFLELAHRVADTRGGAAGLALAAGVDVELPSVRCFGAPLRDAVRAGEVDESLVDRAALRVLRQKCELGLLDPDWSATPPALAGTADSVDFDPPAMRAVARELAEESVVLLANDGGVLPLAPDARIAVVGPLADDPAAMLGCYTFPRHVGVEHPELPLGVEVPTLFAALRGELPGARITHAEGCAAPGPAGSAGDAGGAVSAGAAALTAESRLAQAARTAADADVCVAVLGDRSGLFGRGTSGEGCDADDLELPGDQGALLDTLLATGTPVVLVLFTGRPYALGRWSGLLAAAVQAFFPGEEGGPAVAGVLSGRVNPSGRLPVSVPYAPGGQPWTYAQPPLGLRGDASSIDPTPLFAFGHGLSYTTFAWERPEADATDVPTDGETTVRLTVRNTGDRAGTEVVQLYLHDPVARIARPVSRLIGYARVPLRPGESAEVHFAFHADLASYPLRADGTRVVEPGALELRLASSSADSDVRHTIPLALTGPERTVDHRRRLVCEARVK</sequence>
<keyword evidence="2" id="KW-0378">Hydrolase</keyword>
<gene>
    <name evidence="4" type="ORF">JOF35_002510</name>
</gene>
<reference evidence="4 5" key="1">
    <citation type="submission" date="2023-07" db="EMBL/GenBank/DDBJ databases">
        <title>Sequencing the genomes of 1000 actinobacteria strains.</title>
        <authorList>
            <person name="Klenk H.-P."/>
        </authorList>
    </citation>
    <scope>NUCLEOTIDE SEQUENCE [LARGE SCALE GENOMIC DNA]</scope>
    <source>
        <strain evidence="4 5">DSM 41600</strain>
    </source>
</reference>
<dbReference type="PANTHER" id="PTHR42715:SF10">
    <property type="entry name" value="BETA-GLUCOSIDASE"/>
    <property type="match status" value="1"/>
</dbReference>
<dbReference type="SMART" id="SM01217">
    <property type="entry name" value="Fn3_like"/>
    <property type="match status" value="1"/>
</dbReference>
<dbReference type="Pfam" id="PF00933">
    <property type="entry name" value="Glyco_hydro_3"/>
    <property type="match status" value="1"/>
</dbReference>
<dbReference type="RefSeq" id="WP_060950704.1">
    <property type="nucleotide sequence ID" value="NZ_JAURUE010000001.1"/>
</dbReference>
<dbReference type="Pfam" id="PF14310">
    <property type="entry name" value="Fn3-like"/>
    <property type="match status" value="1"/>
</dbReference>
<dbReference type="Gene3D" id="3.20.20.300">
    <property type="entry name" value="Glycoside hydrolase, family 3, N-terminal domain"/>
    <property type="match status" value="1"/>
</dbReference>
<organism evidence="4 5">
    <name type="scientific">Streptomyces demainii</name>
    <dbReference type="NCBI Taxonomy" id="588122"/>
    <lineage>
        <taxon>Bacteria</taxon>
        <taxon>Bacillati</taxon>
        <taxon>Actinomycetota</taxon>
        <taxon>Actinomycetes</taxon>
        <taxon>Kitasatosporales</taxon>
        <taxon>Streptomycetaceae</taxon>
        <taxon>Streptomyces</taxon>
    </lineage>
</organism>
<proteinExistence type="inferred from homology"/>
<name>A0ABT9KP64_9ACTN</name>
<dbReference type="PRINTS" id="PR00133">
    <property type="entry name" value="GLHYDRLASE3"/>
</dbReference>
<dbReference type="InterPro" id="IPR013783">
    <property type="entry name" value="Ig-like_fold"/>
</dbReference>
<evidence type="ECO:0000313" key="4">
    <source>
        <dbReference type="EMBL" id="MDP9610233.1"/>
    </source>
</evidence>
<comment type="similarity">
    <text evidence="1">Belongs to the glycosyl hydrolase 3 family.</text>
</comment>
<evidence type="ECO:0000259" key="3">
    <source>
        <dbReference type="SMART" id="SM01217"/>
    </source>
</evidence>
<dbReference type="Pfam" id="PF01915">
    <property type="entry name" value="Glyco_hydro_3_C"/>
    <property type="match status" value="1"/>
</dbReference>
<dbReference type="SUPFAM" id="SSF52279">
    <property type="entry name" value="Beta-D-glucan exohydrolase, C-terminal domain"/>
    <property type="match status" value="1"/>
</dbReference>
<comment type="caution">
    <text evidence="4">The sequence shown here is derived from an EMBL/GenBank/DDBJ whole genome shotgun (WGS) entry which is preliminary data.</text>
</comment>
<dbReference type="Proteomes" id="UP001234880">
    <property type="component" value="Unassembled WGS sequence"/>
</dbReference>
<evidence type="ECO:0000313" key="5">
    <source>
        <dbReference type="Proteomes" id="UP001234880"/>
    </source>
</evidence>
<protein>
    <submittedName>
        <fullName evidence="4">Beta-xylosidase</fullName>
    </submittedName>
</protein>
<dbReference type="InterPro" id="IPR026891">
    <property type="entry name" value="Fn3-like"/>
</dbReference>
<dbReference type="PANTHER" id="PTHR42715">
    <property type="entry name" value="BETA-GLUCOSIDASE"/>
    <property type="match status" value="1"/>
</dbReference>
<feature type="domain" description="Fibronectin type III-like" evidence="3">
    <location>
        <begin position="690"/>
        <end position="760"/>
    </location>
</feature>
<dbReference type="InterPro" id="IPR001764">
    <property type="entry name" value="Glyco_hydro_3_N"/>
</dbReference>
<dbReference type="InterPro" id="IPR036962">
    <property type="entry name" value="Glyco_hydro_3_N_sf"/>
</dbReference>
<dbReference type="SUPFAM" id="SSF51445">
    <property type="entry name" value="(Trans)glycosidases"/>
    <property type="match status" value="1"/>
</dbReference>
<dbReference type="Gene3D" id="2.60.40.10">
    <property type="entry name" value="Immunoglobulins"/>
    <property type="match status" value="1"/>
</dbReference>
<keyword evidence="5" id="KW-1185">Reference proteome</keyword>
<evidence type="ECO:0000256" key="1">
    <source>
        <dbReference type="ARBA" id="ARBA00005336"/>
    </source>
</evidence>
<dbReference type="InterPro" id="IPR050288">
    <property type="entry name" value="Cellulose_deg_GH3"/>
</dbReference>
<dbReference type="InterPro" id="IPR036881">
    <property type="entry name" value="Glyco_hydro_3_C_sf"/>
</dbReference>
<dbReference type="InterPro" id="IPR002772">
    <property type="entry name" value="Glyco_hydro_3_C"/>
</dbReference>